<comment type="caution">
    <text evidence="1">The sequence shown here is derived from an EMBL/GenBank/DDBJ whole genome shotgun (WGS) entry which is preliminary data.</text>
</comment>
<gene>
    <name evidence="1" type="ORF">Q7A36_16065</name>
</gene>
<organism evidence="1 2">
    <name type="scientific">Paracraurococcus lichenis</name>
    <dbReference type="NCBI Taxonomy" id="3064888"/>
    <lineage>
        <taxon>Bacteria</taxon>
        <taxon>Pseudomonadati</taxon>
        <taxon>Pseudomonadota</taxon>
        <taxon>Alphaproteobacteria</taxon>
        <taxon>Acetobacterales</taxon>
        <taxon>Roseomonadaceae</taxon>
        <taxon>Paracraurococcus</taxon>
    </lineage>
</organism>
<sequence length="73" mass="8050">MDATDCSADCVCRHAVLNAYRALTSGRGSDRRALSSCVRLYRCHHRDSTPGEAWAQVSHWVNTALAGEDRFAP</sequence>
<proteinExistence type="predicted"/>
<accession>A0ABT9E133</accession>
<evidence type="ECO:0000313" key="1">
    <source>
        <dbReference type="EMBL" id="MDO9709869.1"/>
    </source>
</evidence>
<evidence type="ECO:0008006" key="3">
    <source>
        <dbReference type="Google" id="ProtNLM"/>
    </source>
</evidence>
<name>A0ABT9E133_9PROT</name>
<keyword evidence="2" id="KW-1185">Reference proteome</keyword>
<dbReference type="EMBL" id="JAUTWS010000014">
    <property type="protein sequence ID" value="MDO9709869.1"/>
    <property type="molecule type" value="Genomic_DNA"/>
</dbReference>
<protein>
    <recommendedName>
        <fullName evidence="3">Membrane protein insertion efficiency factor YidD</fullName>
    </recommendedName>
</protein>
<dbReference type="RefSeq" id="WP_305104736.1">
    <property type="nucleotide sequence ID" value="NZ_JAUTWS010000014.1"/>
</dbReference>
<reference evidence="1 2" key="1">
    <citation type="submission" date="2023-08" db="EMBL/GenBank/DDBJ databases">
        <title>The draft genome sequence of Paracraurococcus sp. LOR1-02.</title>
        <authorList>
            <person name="Kingkaew E."/>
            <person name="Tanasupawat S."/>
        </authorList>
    </citation>
    <scope>NUCLEOTIDE SEQUENCE [LARGE SCALE GENOMIC DNA]</scope>
    <source>
        <strain evidence="1 2">LOR1-02</strain>
    </source>
</reference>
<evidence type="ECO:0000313" key="2">
    <source>
        <dbReference type="Proteomes" id="UP001243009"/>
    </source>
</evidence>
<dbReference type="Proteomes" id="UP001243009">
    <property type="component" value="Unassembled WGS sequence"/>
</dbReference>